<dbReference type="PANTHER" id="PTHR34354:SF1">
    <property type="entry name" value="NADPH-DEPENDENT 7-CYANO-7-DEAZAGUANINE REDUCTASE"/>
    <property type="match status" value="1"/>
</dbReference>
<dbReference type="GO" id="GO:0008616">
    <property type="term" value="P:tRNA queuosine(34) biosynthetic process"/>
    <property type="evidence" value="ECO:0007669"/>
    <property type="project" value="UniProtKB-UniRule"/>
</dbReference>
<comment type="function">
    <text evidence="5">Catalyzes the NADPH-dependent reduction of 7-cyano-7-deazaguanine (preQ0) to 7-aminomethyl-7-deazaguanine (preQ1).</text>
</comment>
<sequence length="267" mass="29536">MKDTLLGRSSDYPDTLTAELLYPVARADGRAALKLGDALPFTGVDLWTAWEMSWLDTAGRPVVAVLSLAVPADSPALIESKSLKLYLNSYAMSRFASADEVANRLREDLGQCVQSTVQVQLQPGGATAGFSELPGICIDREDVVCNRYELDATLLRSGGATVRETLHSHVLRSLCPVTGQPDTGSVMIRYRGPRIDRGALLAYIVSFRRHSDFHELCVERIFSDLQSRCAAEELTVYARYNRRGGIDINPFRSNVDSDAPDLRLWRQ</sequence>
<dbReference type="InterPro" id="IPR043133">
    <property type="entry name" value="GTP-CH-I_C/QueF"/>
</dbReference>
<feature type="binding site" evidence="5">
    <location>
        <begin position="78"/>
        <end position="80"/>
    </location>
    <ligand>
        <name>substrate</name>
    </ligand>
</feature>
<evidence type="ECO:0000313" key="8">
    <source>
        <dbReference type="Proteomes" id="UP000092695"/>
    </source>
</evidence>
<keyword evidence="1 5" id="KW-0963">Cytoplasm</keyword>
<reference evidence="7 8" key="1">
    <citation type="submission" date="2016-06" db="EMBL/GenBank/DDBJ databases">
        <title>Complete genome sequence of a deep-branching marine Gamma Proteobacterium Woeseia oceani type strain XK5.</title>
        <authorList>
            <person name="Mu D."/>
            <person name="Du Z."/>
        </authorList>
    </citation>
    <scope>NUCLEOTIDE SEQUENCE [LARGE SCALE GENOMIC DNA]</scope>
    <source>
        <strain evidence="7 8">XK5</strain>
    </source>
</reference>
<keyword evidence="3 5" id="KW-0521">NADP</keyword>
<dbReference type="Gene3D" id="3.30.1130.10">
    <property type="match status" value="2"/>
</dbReference>
<dbReference type="KEGG" id="woc:BA177_05585"/>
<dbReference type="HAMAP" id="MF_00817">
    <property type="entry name" value="QueF_type2"/>
    <property type="match status" value="1"/>
</dbReference>
<feature type="binding site" evidence="5">
    <location>
        <begin position="80"/>
        <end position="81"/>
    </location>
    <ligand>
        <name>NADPH</name>
        <dbReference type="ChEBI" id="CHEBI:57783"/>
    </ligand>
</feature>
<evidence type="ECO:0000256" key="4">
    <source>
        <dbReference type="ARBA" id="ARBA00023002"/>
    </source>
</evidence>
<comment type="pathway">
    <text evidence="5">tRNA modification; tRNA-queuosine biosynthesis.</text>
</comment>
<dbReference type="InterPro" id="IPR029139">
    <property type="entry name" value="QueF_N"/>
</dbReference>
<dbReference type="STRING" id="1548547.BA177_05585"/>
<dbReference type="AlphaFoldDB" id="A0A193LE45"/>
<protein>
    <recommendedName>
        <fullName evidence="5">NADPH-dependent 7-cyano-7-deazaguanine reductase</fullName>
        <ecNumber evidence="5">1.7.1.13</ecNumber>
    </recommendedName>
    <alternativeName>
        <fullName evidence="5">7-cyano-7-carbaguanine reductase</fullName>
    </alternativeName>
    <alternativeName>
        <fullName evidence="5">NADPH-dependent nitrile oxidoreductase</fullName>
    </alternativeName>
    <alternativeName>
        <fullName evidence="5">PreQ(0) reductase</fullName>
    </alternativeName>
</protein>
<proteinExistence type="inferred from homology"/>
<feature type="active site" description="Proton donor" evidence="5">
    <location>
        <position position="182"/>
    </location>
</feature>
<dbReference type="NCBIfam" id="TIGR03138">
    <property type="entry name" value="QueF"/>
    <property type="match status" value="1"/>
</dbReference>
<dbReference type="Pfam" id="PF14489">
    <property type="entry name" value="QueF"/>
    <property type="match status" value="1"/>
</dbReference>
<dbReference type="GO" id="GO:0033739">
    <property type="term" value="F:preQ1 synthase activity"/>
    <property type="evidence" value="ECO:0007669"/>
    <property type="project" value="UniProtKB-UniRule"/>
</dbReference>
<evidence type="ECO:0000256" key="3">
    <source>
        <dbReference type="ARBA" id="ARBA00022857"/>
    </source>
</evidence>
<evidence type="ECO:0000256" key="2">
    <source>
        <dbReference type="ARBA" id="ARBA00022785"/>
    </source>
</evidence>
<comment type="subcellular location">
    <subcellularLocation>
        <location evidence="5">Cytoplasm</location>
    </subcellularLocation>
</comment>
<comment type="catalytic activity">
    <reaction evidence="5">
        <text>7-aminomethyl-7-carbaguanine + 2 NADP(+) = 7-cyano-7-carbaguanine + 2 NADPH + 3 H(+)</text>
        <dbReference type="Rhea" id="RHEA:13409"/>
        <dbReference type="ChEBI" id="CHEBI:15378"/>
        <dbReference type="ChEBI" id="CHEBI:45075"/>
        <dbReference type="ChEBI" id="CHEBI:57783"/>
        <dbReference type="ChEBI" id="CHEBI:58349"/>
        <dbReference type="ChEBI" id="CHEBI:58703"/>
        <dbReference type="EC" id="1.7.1.13"/>
    </reaction>
</comment>
<comment type="subunit">
    <text evidence="5">Homodimer.</text>
</comment>
<dbReference type="EC" id="1.7.1.13" evidence="5"/>
<evidence type="ECO:0000256" key="5">
    <source>
        <dbReference type="HAMAP-Rule" id="MF_00817"/>
    </source>
</evidence>
<dbReference type="OrthoDB" id="9789995at2"/>
<dbReference type="InterPro" id="IPR029500">
    <property type="entry name" value="QueF"/>
</dbReference>
<evidence type="ECO:0000313" key="7">
    <source>
        <dbReference type="EMBL" id="ANO50748.1"/>
    </source>
</evidence>
<dbReference type="InterPro" id="IPR016428">
    <property type="entry name" value="QueF_type2"/>
</dbReference>
<feature type="binding site" evidence="5">
    <location>
        <begin position="214"/>
        <end position="215"/>
    </location>
    <ligand>
        <name>substrate</name>
    </ligand>
</feature>
<keyword evidence="2 5" id="KW-0671">Queuosine biosynthesis</keyword>
<gene>
    <name evidence="5" type="primary">queF</name>
    <name evidence="7" type="ORF">BA177_05585</name>
</gene>
<comment type="similarity">
    <text evidence="5">Belongs to the GTP cyclohydrolase I family. QueF type 2 subfamily.</text>
</comment>
<dbReference type="SUPFAM" id="SSF55620">
    <property type="entry name" value="Tetrahydrobiopterin biosynthesis enzymes-like"/>
    <property type="match status" value="1"/>
</dbReference>
<name>A0A193LE45_9GAMM</name>
<dbReference type="UniPathway" id="UPA00392"/>
<dbReference type="Pfam" id="PF14819">
    <property type="entry name" value="QueF_N"/>
    <property type="match status" value="1"/>
</dbReference>
<dbReference type="InterPro" id="IPR050084">
    <property type="entry name" value="NADPH_dep_7-cyano-7-deazaG_red"/>
</dbReference>
<dbReference type="EMBL" id="CP016268">
    <property type="protein sequence ID" value="ANO50748.1"/>
    <property type="molecule type" value="Genomic_DNA"/>
</dbReference>
<feature type="binding site" evidence="5">
    <location>
        <begin position="243"/>
        <end position="244"/>
    </location>
    <ligand>
        <name>NADPH</name>
        <dbReference type="ChEBI" id="CHEBI:57783"/>
    </ligand>
</feature>
<dbReference type="RefSeq" id="WP_068613966.1">
    <property type="nucleotide sequence ID" value="NZ_CP016268.1"/>
</dbReference>
<feature type="active site" description="Thioimide intermediate" evidence="5">
    <location>
        <position position="175"/>
    </location>
</feature>
<feature type="domain" description="NADPH-dependent 7-cyano-7-deazaguanine reductase N-terminal" evidence="6">
    <location>
        <begin position="12"/>
        <end position="121"/>
    </location>
</feature>
<accession>A0A193LE45</accession>
<dbReference type="PIRSF" id="PIRSF004750">
    <property type="entry name" value="Nitrile_oxidored_YqcD_prd"/>
    <property type="match status" value="1"/>
</dbReference>
<evidence type="ECO:0000256" key="1">
    <source>
        <dbReference type="ARBA" id="ARBA00022490"/>
    </source>
</evidence>
<organism evidence="7 8">
    <name type="scientific">Woeseia oceani</name>
    <dbReference type="NCBI Taxonomy" id="1548547"/>
    <lineage>
        <taxon>Bacteria</taxon>
        <taxon>Pseudomonadati</taxon>
        <taxon>Pseudomonadota</taxon>
        <taxon>Gammaproteobacteria</taxon>
        <taxon>Woeseiales</taxon>
        <taxon>Woeseiaceae</taxon>
        <taxon>Woeseia</taxon>
    </lineage>
</organism>
<evidence type="ECO:0000259" key="6">
    <source>
        <dbReference type="Pfam" id="PF14819"/>
    </source>
</evidence>
<keyword evidence="8" id="KW-1185">Reference proteome</keyword>
<dbReference type="Proteomes" id="UP000092695">
    <property type="component" value="Chromosome"/>
</dbReference>
<keyword evidence="4 5" id="KW-0560">Oxidoreductase</keyword>
<dbReference type="GO" id="GO:0005737">
    <property type="term" value="C:cytoplasm"/>
    <property type="evidence" value="ECO:0007669"/>
    <property type="project" value="UniProtKB-SubCell"/>
</dbReference>
<dbReference type="PANTHER" id="PTHR34354">
    <property type="entry name" value="NADPH-DEPENDENT 7-CYANO-7-DEAZAGUANINE REDUCTASE"/>
    <property type="match status" value="1"/>
</dbReference>